<evidence type="ECO:0000256" key="5">
    <source>
        <dbReference type="ARBA" id="ARBA00023136"/>
    </source>
</evidence>
<dbReference type="EMBL" id="DS027050">
    <property type="protein sequence ID" value="EAW12321.1"/>
    <property type="molecule type" value="Genomic_DNA"/>
</dbReference>
<dbReference type="GeneID" id="4706077"/>
<dbReference type="InterPro" id="IPR009311">
    <property type="entry name" value="IFI6/IFI27-like"/>
</dbReference>
<keyword evidence="3 6" id="KW-0812">Transmembrane</keyword>
<organism evidence="7 8">
    <name type="scientific">Aspergillus clavatus (strain ATCC 1007 / CBS 513.65 / DSM 816 / NCTC 3887 / NRRL 1 / QM 1276 / 107)</name>
    <dbReference type="NCBI Taxonomy" id="344612"/>
    <lineage>
        <taxon>Eukaryota</taxon>
        <taxon>Fungi</taxon>
        <taxon>Dikarya</taxon>
        <taxon>Ascomycota</taxon>
        <taxon>Pezizomycotina</taxon>
        <taxon>Eurotiomycetes</taxon>
        <taxon>Eurotiomycetidae</taxon>
        <taxon>Eurotiales</taxon>
        <taxon>Aspergillaceae</taxon>
        <taxon>Aspergillus</taxon>
        <taxon>Aspergillus subgen. Fumigati</taxon>
    </lineage>
</organism>
<dbReference type="Pfam" id="PF06140">
    <property type="entry name" value="Ifi-6-16"/>
    <property type="match status" value="1"/>
</dbReference>
<dbReference type="RefSeq" id="XP_001273747.1">
    <property type="nucleotide sequence ID" value="XM_001273746.1"/>
</dbReference>
<dbReference type="Gene3D" id="6.10.110.10">
    <property type="match status" value="1"/>
</dbReference>
<keyword evidence="4 6" id="KW-1133">Transmembrane helix</keyword>
<keyword evidence="8" id="KW-1185">Reference proteome</keyword>
<evidence type="ECO:0000313" key="8">
    <source>
        <dbReference type="Proteomes" id="UP000006701"/>
    </source>
</evidence>
<reference evidence="7 8" key="1">
    <citation type="journal article" date="2008" name="PLoS Genet.">
        <title>Genomic islands in the pathogenic filamentous fungus Aspergillus fumigatus.</title>
        <authorList>
            <person name="Fedorova N.D."/>
            <person name="Khaldi N."/>
            <person name="Joardar V.S."/>
            <person name="Maiti R."/>
            <person name="Amedeo P."/>
            <person name="Anderson M.J."/>
            <person name="Crabtree J."/>
            <person name="Silva J.C."/>
            <person name="Badger J.H."/>
            <person name="Albarraq A."/>
            <person name="Angiuoli S."/>
            <person name="Bussey H."/>
            <person name="Bowyer P."/>
            <person name="Cotty P.J."/>
            <person name="Dyer P.S."/>
            <person name="Egan A."/>
            <person name="Galens K."/>
            <person name="Fraser-Liggett C.M."/>
            <person name="Haas B.J."/>
            <person name="Inman J.M."/>
            <person name="Kent R."/>
            <person name="Lemieux S."/>
            <person name="Malavazi I."/>
            <person name="Orvis J."/>
            <person name="Roemer T."/>
            <person name="Ronning C.M."/>
            <person name="Sundaram J.P."/>
            <person name="Sutton G."/>
            <person name="Turner G."/>
            <person name="Venter J.C."/>
            <person name="White O.R."/>
            <person name="Whitty B.R."/>
            <person name="Youngman P."/>
            <person name="Wolfe K.H."/>
            <person name="Goldman G.H."/>
            <person name="Wortman J.R."/>
            <person name="Jiang B."/>
            <person name="Denning D.W."/>
            <person name="Nierman W.C."/>
        </authorList>
    </citation>
    <scope>NUCLEOTIDE SEQUENCE [LARGE SCALE GENOMIC DNA]</scope>
    <source>
        <strain evidence="8">ATCC 1007 / CBS 513.65 / DSM 816 / NCTC 3887 / NRRL 1</strain>
    </source>
</reference>
<dbReference type="OMA" id="GWTENIA"/>
<evidence type="ECO:0000256" key="4">
    <source>
        <dbReference type="ARBA" id="ARBA00022989"/>
    </source>
</evidence>
<evidence type="ECO:0000256" key="6">
    <source>
        <dbReference type="SAM" id="Phobius"/>
    </source>
</evidence>
<gene>
    <name evidence="7" type="ORF">ACLA_062880</name>
</gene>
<keyword evidence="5 6" id="KW-0472">Membrane</keyword>
<dbReference type="OrthoDB" id="440424at2759"/>
<accession>A1CCR4</accession>
<feature type="transmembrane region" description="Helical" evidence="6">
    <location>
        <begin position="204"/>
        <end position="222"/>
    </location>
</feature>
<evidence type="ECO:0000313" key="7">
    <source>
        <dbReference type="EMBL" id="EAW12321.1"/>
    </source>
</evidence>
<dbReference type="Proteomes" id="UP000006701">
    <property type="component" value="Unassembled WGS sequence"/>
</dbReference>
<dbReference type="eggNOG" id="ENOG502SR07">
    <property type="taxonomic scope" value="Eukaryota"/>
</dbReference>
<sequence length="238" mass="25735">MLHAMQRSAWGASTTANQIRCTFTVSALAVPQSHLGNSTHKYPVPYHPISRFPNPPSKYITHCNQMDIITAILSCLTGDSEPNRPHAASNPSVASDILTILLTSPDQPAVQKQLNELIHPANWTESLARAILHGLEDAIRTGKQVGGAAADALQRATSAAYEFAKEHPVYTTILALGVLVILAPWVIEVLGFGELGPVEGSFAAWWQSLYGDVPAGAVFGYFQRLGMLWKRWGKGLGV</sequence>
<evidence type="ECO:0000256" key="1">
    <source>
        <dbReference type="ARBA" id="ARBA00004141"/>
    </source>
</evidence>
<proteinExistence type="inferred from homology"/>
<comment type="similarity">
    <text evidence="2">Belongs to the IFI6/IFI27 family.</text>
</comment>
<feature type="transmembrane region" description="Helical" evidence="6">
    <location>
        <begin position="169"/>
        <end position="192"/>
    </location>
</feature>
<comment type="subcellular location">
    <subcellularLocation>
        <location evidence="1">Membrane</location>
        <topology evidence="1">Multi-pass membrane protein</topology>
    </subcellularLocation>
</comment>
<evidence type="ECO:0008006" key="9">
    <source>
        <dbReference type="Google" id="ProtNLM"/>
    </source>
</evidence>
<evidence type="ECO:0000256" key="2">
    <source>
        <dbReference type="ARBA" id="ARBA00007262"/>
    </source>
</evidence>
<dbReference type="HOGENOM" id="CLU_1165598_0_0_1"/>
<evidence type="ECO:0000256" key="3">
    <source>
        <dbReference type="ARBA" id="ARBA00022692"/>
    </source>
</evidence>
<dbReference type="InterPro" id="IPR038213">
    <property type="entry name" value="IFI6/IFI27-like_sf"/>
</dbReference>
<dbReference type="KEGG" id="act:ACLA_062880"/>
<dbReference type="GO" id="GO:0016020">
    <property type="term" value="C:membrane"/>
    <property type="evidence" value="ECO:0007669"/>
    <property type="project" value="UniProtKB-SubCell"/>
</dbReference>
<dbReference type="VEuPathDB" id="FungiDB:ACLA_062880"/>
<name>A1CCR4_ASPCL</name>
<protein>
    <recommendedName>
        <fullName evidence="9">Lincomycin-condensing protein lmbA</fullName>
    </recommendedName>
</protein>
<dbReference type="AlphaFoldDB" id="A1CCR4"/>